<dbReference type="InterPro" id="IPR008547">
    <property type="entry name" value="DUF829_TMEM53"/>
</dbReference>
<dbReference type="SUPFAM" id="SSF53474">
    <property type="entry name" value="alpha/beta-Hydrolases"/>
    <property type="match status" value="1"/>
</dbReference>
<keyword evidence="5" id="KW-0539">Nucleus</keyword>
<dbReference type="OrthoDB" id="77878at2759"/>
<name>A0A0C3AQ29_SERVB</name>
<keyword evidence="9" id="KW-1185">Reference proteome</keyword>
<keyword evidence="3 7" id="KW-1133">Transmembrane helix</keyword>
<evidence type="ECO:0008006" key="10">
    <source>
        <dbReference type="Google" id="ProtNLM"/>
    </source>
</evidence>
<dbReference type="Proteomes" id="UP000054097">
    <property type="component" value="Unassembled WGS sequence"/>
</dbReference>
<sequence>MAPSTSIINPPDQYGLSRVAPGIWFVKGDTDKRPADNKDPTVILLFGWMDAKIAHLAKFSAGYKIIFPYSSQIVVASKAEVFLLPKSVLRSRLQPVVDLCTNLGAMNTSSTLPRILTHTLSNGGSTQLNYLSQIWPQPQVGSKPIPSAVILDSNPGGDDIASALHVFSTTIPNPFLRYPFFAFLLVVHVANFLLGLIPWNMHDVLRKAVSSPQWLPWSGKHTPFLYIYSRADKSVPYRHIQAVTETAESKGQDVTRVIFESSGHVSHMRSDPDRYWGAVRAVWAKALSNAD</sequence>
<evidence type="ECO:0000256" key="7">
    <source>
        <dbReference type="SAM" id="Phobius"/>
    </source>
</evidence>
<dbReference type="InterPro" id="IPR029058">
    <property type="entry name" value="AB_hydrolase_fold"/>
</dbReference>
<dbReference type="EMBL" id="KN824304">
    <property type="protein sequence ID" value="KIM26665.1"/>
    <property type="molecule type" value="Genomic_DNA"/>
</dbReference>
<dbReference type="GO" id="GO:0005640">
    <property type="term" value="C:nuclear outer membrane"/>
    <property type="evidence" value="ECO:0007669"/>
    <property type="project" value="UniProtKB-SubCell"/>
</dbReference>
<dbReference type="HOGENOM" id="CLU_036503_0_1_1"/>
<evidence type="ECO:0000256" key="2">
    <source>
        <dbReference type="ARBA" id="ARBA00022692"/>
    </source>
</evidence>
<reference evidence="8 9" key="1">
    <citation type="submission" date="2014-04" db="EMBL/GenBank/DDBJ databases">
        <authorList>
            <consortium name="DOE Joint Genome Institute"/>
            <person name="Kuo A."/>
            <person name="Zuccaro A."/>
            <person name="Kohler A."/>
            <person name="Nagy L.G."/>
            <person name="Floudas D."/>
            <person name="Copeland A."/>
            <person name="Barry K.W."/>
            <person name="Cichocki N."/>
            <person name="Veneault-Fourrey C."/>
            <person name="LaButti K."/>
            <person name="Lindquist E.A."/>
            <person name="Lipzen A."/>
            <person name="Lundell T."/>
            <person name="Morin E."/>
            <person name="Murat C."/>
            <person name="Sun H."/>
            <person name="Tunlid A."/>
            <person name="Henrissat B."/>
            <person name="Grigoriev I.V."/>
            <person name="Hibbett D.S."/>
            <person name="Martin F."/>
            <person name="Nordberg H.P."/>
            <person name="Cantor M.N."/>
            <person name="Hua S.X."/>
        </authorList>
    </citation>
    <scope>NUCLEOTIDE SEQUENCE [LARGE SCALE GENOMIC DNA]</scope>
    <source>
        <strain evidence="8 9">MAFF 305830</strain>
    </source>
</reference>
<dbReference type="PANTHER" id="PTHR12265:SF30">
    <property type="entry name" value="TRANSMEMBRANE PROTEIN 53"/>
    <property type="match status" value="1"/>
</dbReference>
<dbReference type="AlphaFoldDB" id="A0A0C3AQ29"/>
<dbReference type="PANTHER" id="PTHR12265">
    <property type="entry name" value="TRANSMEMBRANE PROTEIN 53"/>
    <property type="match status" value="1"/>
</dbReference>
<gene>
    <name evidence="8" type="ORF">M408DRAFT_330443</name>
</gene>
<keyword evidence="2 7" id="KW-0812">Transmembrane</keyword>
<evidence type="ECO:0000313" key="9">
    <source>
        <dbReference type="Proteomes" id="UP000054097"/>
    </source>
</evidence>
<proteinExistence type="inferred from homology"/>
<feature type="transmembrane region" description="Helical" evidence="7">
    <location>
        <begin position="178"/>
        <end position="197"/>
    </location>
</feature>
<protein>
    <recommendedName>
        <fullName evidence="10">DUF829-domain-containing protein</fullName>
    </recommendedName>
</protein>
<comment type="similarity">
    <text evidence="1">Belongs to the TMEM53 family.</text>
</comment>
<comment type="subcellular location">
    <subcellularLocation>
        <location evidence="6">Nucleus outer membrane</location>
        <topology evidence="6">Single-pass membrane protein</topology>
    </subcellularLocation>
</comment>
<evidence type="ECO:0000313" key="8">
    <source>
        <dbReference type="EMBL" id="KIM26665.1"/>
    </source>
</evidence>
<evidence type="ECO:0000256" key="1">
    <source>
        <dbReference type="ARBA" id="ARBA00007387"/>
    </source>
</evidence>
<reference evidence="9" key="2">
    <citation type="submission" date="2015-01" db="EMBL/GenBank/DDBJ databases">
        <title>Evolutionary Origins and Diversification of the Mycorrhizal Mutualists.</title>
        <authorList>
            <consortium name="DOE Joint Genome Institute"/>
            <consortium name="Mycorrhizal Genomics Consortium"/>
            <person name="Kohler A."/>
            <person name="Kuo A."/>
            <person name="Nagy L.G."/>
            <person name="Floudas D."/>
            <person name="Copeland A."/>
            <person name="Barry K.W."/>
            <person name="Cichocki N."/>
            <person name="Veneault-Fourrey C."/>
            <person name="LaButti K."/>
            <person name="Lindquist E.A."/>
            <person name="Lipzen A."/>
            <person name="Lundell T."/>
            <person name="Morin E."/>
            <person name="Murat C."/>
            <person name="Riley R."/>
            <person name="Ohm R."/>
            <person name="Sun H."/>
            <person name="Tunlid A."/>
            <person name="Henrissat B."/>
            <person name="Grigoriev I.V."/>
            <person name="Hibbett D.S."/>
            <person name="Martin F."/>
        </authorList>
    </citation>
    <scope>NUCLEOTIDE SEQUENCE [LARGE SCALE GENOMIC DNA]</scope>
    <source>
        <strain evidence="9">MAFF 305830</strain>
    </source>
</reference>
<evidence type="ECO:0000256" key="5">
    <source>
        <dbReference type="ARBA" id="ARBA00023242"/>
    </source>
</evidence>
<dbReference type="Pfam" id="PF05705">
    <property type="entry name" value="DUF829"/>
    <property type="match status" value="1"/>
</dbReference>
<keyword evidence="4 7" id="KW-0472">Membrane</keyword>
<evidence type="ECO:0000256" key="6">
    <source>
        <dbReference type="ARBA" id="ARBA00034303"/>
    </source>
</evidence>
<evidence type="ECO:0000256" key="4">
    <source>
        <dbReference type="ARBA" id="ARBA00023136"/>
    </source>
</evidence>
<evidence type="ECO:0000256" key="3">
    <source>
        <dbReference type="ARBA" id="ARBA00022989"/>
    </source>
</evidence>
<accession>A0A0C3AQ29</accession>
<organism evidence="8 9">
    <name type="scientific">Serendipita vermifera MAFF 305830</name>
    <dbReference type="NCBI Taxonomy" id="933852"/>
    <lineage>
        <taxon>Eukaryota</taxon>
        <taxon>Fungi</taxon>
        <taxon>Dikarya</taxon>
        <taxon>Basidiomycota</taxon>
        <taxon>Agaricomycotina</taxon>
        <taxon>Agaricomycetes</taxon>
        <taxon>Sebacinales</taxon>
        <taxon>Serendipitaceae</taxon>
        <taxon>Serendipita</taxon>
    </lineage>
</organism>
<dbReference type="Gene3D" id="3.40.50.1820">
    <property type="entry name" value="alpha/beta hydrolase"/>
    <property type="match status" value="1"/>
</dbReference>